<dbReference type="InterPro" id="IPR014710">
    <property type="entry name" value="RmlC-like_jellyroll"/>
</dbReference>
<evidence type="ECO:0000256" key="3">
    <source>
        <dbReference type="ARBA" id="ARBA00023163"/>
    </source>
</evidence>
<keyword evidence="3" id="KW-0804">Transcription</keyword>
<dbReference type="Proteomes" id="UP000004477">
    <property type="component" value="Unassembled WGS sequence"/>
</dbReference>
<comment type="caution">
    <text evidence="5">The sequence shown here is derived from an EMBL/GenBank/DDBJ whole genome shotgun (WGS) entry which is preliminary data.</text>
</comment>
<dbReference type="PANTHER" id="PTHR43280:SF27">
    <property type="entry name" value="TRANSCRIPTIONAL REGULATOR MTLR"/>
    <property type="match status" value="1"/>
</dbReference>
<keyword evidence="2" id="KW-0238">DNA-binding</keyword>
<dbReference type="AlphaFoldDB" id="D1P9C7"/>
<dbReference type="Pfam" id="PF12833">
    <property type="entry name" value="HTH_18"/>
    <property type="match status" value="1"/>
</dbReference>
<dbReference type="PROSITE" id="PS01124">
    <property type="entry name" value="HTH_ARAC_FAMILY_2"/>
    <property type="match status" value="1"/>
</dbReference>
<dbReference type="SUPFAM" id="SSF46689">
    <property type="entry name" value="Homeodomain-like"/>
    <property type="match status" value="1"/>
</dbReference>
<reference evidence="5" key="1">
    <citation type="submission" date="2009-11" db="EMBL/GenBank/DDBJ databases">
        <authorList>
            <person name="Weinstock G."/>
            <person name="Sodergren E."/>
            <person name="Clifton S."/>
            <person name="Fulton L."/>
            <person name="Fulton B."/>
            <person name="Courtney L."/>
            <person name="Fronick C."/>
            <person name="Harrison M."/>
            <person name="Strong C."/>
            <person name="Farmer C."/>
            <person name="Delahaunty K."/>
            <person name="Markovic C."/>
            <person name="Hall O."/>
            <person name="Minx P."/>
            <person name="Tomlinson C."/>
            <person name="Mitreva M."/>
            <person name="Nelson J."/>
            <person name="Hou S."/>
            <person name="Wollam A."/>
            <person name="Pepin K.H."/>
            <person name="Johnson M."/>
            <person name="Bhonagiri V."/>
            <person name="Nash W.E."/>
            <person name="Warren W."/>
            <person name="Chinwalla A."/>
            <person name="Mardis E.R."/>
            <person name="Wilson R.K."/>
        </authorList>
    </citation>
    <scope>NUCLEOTIDE SEQUENCE [LARGE SCALE GENOMIC DNA]</scope>
    <source>
        <strain evidence="5">DSM 18205</strain>
    </source>
</reference>
<dbReference type="InterPro" id="IPR018060">
    <property type="entry name" value="HTH_AraC"/>
</dbReference>
<dbReference type="GO" id="GO:0043565">
    <property type="term" value="F:sequence-specific DNA binding"/>
    <property type="evidence" value="ECO:0007669"/>
    <property type="project" value="InterPro"/>
</dbReference>
<proteinExistence type="predicted"/>
<evidence type="ECO:0000313" key="6">
    <source>
        <dbReference type="Proteomes" id="UP000004477"/>
    </source>
</evidence>
<dbReference type="InterPro" id="IPR009057">
    <property type="entry name" value="Homeodomain-like_sf"/>
</dbReference>
<organism evidence="5 6">
    <name type="scientific">Segatella copri DSM 18205</name>
    <dbReference type="NCBI Taxonomy" id="537011"/>
    <lineage>
        <taxon>Bacteria</taxon>
        <taxon>Pseudomonadati</taxon>
        <taxon>Bacteroidota</taxon>
        <taxon>Bacteroidia</taxon>
        <taxon>Bacteroidales</taxon>
        <taxon>Prevotellaceae</taxon>
        <taxon>Segatella</taxon>
    </lineage>
</organism>
<dbReference type="Gene3D" id="2.60.120.10">
    <property type="entry name" value="Jelly Rolls"/>
    <property type="match status" value="1"/>
</dbReference>
<name>D1P9C7_9BACT</name>
<evidence type="ECO:0000256" key="2">
    <source>
        <dbReference type="ARBA" id="ARBA00023125"/>
    </source>
</evidence>
<accession>D1P9C7</accession>
<dbReference type="Gene3D" id="1.10.10.60">
    <property type="entry name" value="Homeodomain-like"/>
    <property type="match status" value="2"/>
</dbReference>
<evidence type="ECO:0000259" key="4">
    <source>
        <dbReference type="PROSITE" id="PS01124"/>
    </source>
</evidence>
<keyword evidence="1" id="KW-0805">Transcription regulation</keyword>
<evidence type="ECO:0000256" key="1">
    <source>
        <dbReference type="ARBA" id="ARBA00023015"/>
    </source>
</evidence>
<dbReference type="SMART" id="SM00342">
    <property type="entry name" value="HTH_ARAC"/>
    <property type="match status" value="1"/>
</dbReference>
<protein>
    <submittedName>
        <fullName evidence="5">Transcriptional regulator, AraC family</fullName>
    </submittedName>
</protein>
<dbReference type="HOGENOM" id="CLU_000445_88_3_10"/>
<dbReference type="Pfam" id="PF02311">
    <property type="entry name" value="AraC_binding"/>
    <property type="match status" value="1"/>
</dbReference>
<keyword evidence="6" id="KW-1185">Reference proteome</keyword>
<dbReference type="PaxDb" id="537011-PREVCOP_03820"/>
<dbReference type="EMBL" id="ACBX02000004">
    <property type="protein sequence ID" value="EFB36769.1"/>
    <property type="molecule type" value="Genomic_DNA"/>
</dbReference>
<dbReference type="PANTHER" id="PTHR43280">
    <property type="entry name" value="ARAC-FAMILY TRANSCRIPTIONAL REGULATOR"/>
    <property type="match status" value="1"/>
</dbReference>
<dbReference type="InterPro" id="IPR003313">
    <property type="entry name" value="AraC-bd"/>
</dbReference>
<gene>
    <name evidence="5" type="ORF">PREVCOP_03820</name>
</gene>
<dbReference type="STRING" id="537011.PREVCOP_03820"/>
<evidence type="ECO:0000313" key="5">
    <source>
        <dbReference type="EMBL" id="EFB36769.1"/>
    </source>
</evidence>
<dbReference type="GO" id="GO:0003700">
    <property type="term" value="F:DNA-binding transcription factor activity"/>
    <property type="evidence" value="ECO:0007669"/>
    <property type="project" value="InterPro"/>
</dbReference>
<dbReference type="InterPro" id="IPR011051">
    <property type="entry name" value="RmlC_Cupin_sf"/>
</dbReference>
<dbReference type="SUPFAM" id="SSF51182">
    <property type="entry name" value="RmlC-like cupins"/>
    <property type="match status" value="1"/>
</dbReference>
<feature type="domain" description="HTH araC/xylS-type" evidence="4">
    <location>
        <begin position="206"/>
        <end position="304"/>
    </location>
</feature>
<sequence>MEIMPILERKIAHEMITLCSHITYPEFVLPLHKHAEYELMIFTHGSGKQFVGEGVAPYTEGDVALIGSNVPHLHLCKSRMKSGENAGKEELKPGLETEQEDRLYSSGEAIQFSPQLFPSSLLNLPDYAHISELLSKSQYGIRFYDEGLYDELLEMMKAFDSSTHTSRLIILLQILDRLHHCKETQLLSSTAYNNANRQPELEEPIGRIYTYLYNNFREKVVLKDVADFVGQNPTSLCRYFKKSTDKSIFQVLAEIRIEYACKLLANSDLTITEVAFSSGYNTPTLFFEQFQKIIHLTPAEYRREINGAAK</sequence>